<name>A0A7C8VFC2_ORBOL</name>
<evidence type="ECO:0000313" key="3">
    <source>
        <dbReference type="Proteomes" id="UP000474640"/>
    </source>
</evidence>
<evidence type="ECO:0000256" key="1">
    <source>
        <dbReference type="SAM" id="SignalP"/>
    </source>
</evidence>
<dbReference type="EMBL" id="JAABOJ010000003">
    <property type="protein sequence ID" value="KAF3288512.1"/>
    <property type="molecule type" value="Genomic_DNA"/>
</dbReference>
<feature type="signal peptide" evidence="1">
    <location>
        <begin position="1"/>
        <end position="28"/>
    </location>
</feature>
<comment type="caution">
    <text evidence="2">The sequence shown here is derived from an EMBL/GenBank/DDBJ whole genome shotgun (WGS) entry which is preliminary data.</text>
</comment>
<proteinExistence type="predicted"/>
<gene>
    <name evidence="2" type="ORF">TWF970_005576</name>
</gene>
<keyword evidence="1" id="KW-0732">Signal</keyword>
<reference evidence="2 3" key="1">
    <citation type="submission" date="2020-01" db="EMBL/GenBank/DDBJ databases">
        <authorList>
            <person name="Palmer J.M."/>
        </authorList>
    </citation>
    <scope>NUCLEOTIDE SEQUENCE [LARGE SCALE GENOMIC DNA]</scope>
    <source>
        <strain evidence="2 3">TWF970</strain>
    </source>
</reference>
<dbReference type="AlphaFoldDB" id="A0A7C8VFC2"/>
<feature type="chain" id="PRO_5028797202" evidence="1">
    <location>
        <begin position="29"/>
        <end position="320"/>
    </location>
</feature>
<evidence type="ECO:0000313" key="2">
    <source>
        <dbReference type="EMBL" id="KAF3288512.1"/>
    </source>
</evidence>
<sequence length="320" mass="36023">MPRTESHFHILRSTILFFILFFTVSSYAQIQPVEYNIICNTDPILSPACRVGFYHTNENVFKRERPSNITWEGYPLGKKPWPIANFTKQMEYEQQFTEDQNCRKIEPSFGEAIADAGIEFAWNLGYCGCGFFFLGNCTGDFSFLPPERITSINPYKLDIRNNNNGGSELGMFQSFYCIADSGWRPPFVCKLSFPNGGNQNSQYNSFDGVGRTLAISKGFMDAGSGSDLKLGPSAIDGSTGQGSCISVSSELPGIEGIIMRQWEIENCTCIFWTTDKCEGKPYLIDGVRGLVSRENVERVFRRVQKVRSFRCDAPYGPSFH</sequence>
<dbReference type="Proteomes" id="UP000474640">
    <property type="component" value="Unassembled WGS sequence"/>
</dbReference>
<protein>
    <submittedName>
        <fullName evidence="2">Uncharacterized protein</fullName>
    </submittedName>
</protein>
<organism evidence="2 3">
    <name type="scientific">Orbilia oligospora</name>
    <name type="common">Nematode-trapping fungus</name>
    <name type="synonym">Arthrobotrys oligospora</name>
    <dbReference type="NCBI Taxonomy" id="2813651"/>
    <lineage>
        <taxon>Eukaryota</taxon>
        <taxon>Fungi</taxon>
        <taxon>Dikarya</taxon>
        <taxon>Ascomycota</taxon>
        <taxon>Pezizomycotina</taxon>
        <taxon>Orbiliomycetes</taxon>
        <taxon>Orbiliales</taxon>
        <taxon>Orbiliaceae</taxon>
        <taxon>Orbilia</taxon>
    </lineage>
</organism>
<accession>A0A7C8VFC2</accession>
<dbReference type="OrthoDB" id="5332901at2759"/>